<protein>
    <submittedName>
        <fullName evidence="2">Glycerophosphoryl diester phosphodiesterase</fullName>
    </submittedName>
</protein>
<dbReference type="RefSeq" id="WP_011522985.1">
    <property type="nucleotide sequence ID" value="NC_008009.1"/>
</dbReference>
<accession>Q1IPL6</accession>
<reference evidence="2 3" key="1">
    <citation type="journal article" date="2009" name="Appl. Environ. Microbiol.">
        <title>Three genomes from the phylum Acidobacteria provide insight into the lifestyles of these microorganisms in soils.</title>
        <authorList>
            <person name="Ward N.L."/>
            <person name="Challacombe J.F."/>
            <person name="Janssen P.H."/>
            <person name="Henrissat B."/>
            <person name="Coutinho P.M."/>
            <person name="Wu M."/>
            <person name="Xie G."/>
            <person name="Haft D.H."/>
            <person name="Sait M."/>
            <person name="Badger J."/>
            <person name="Barabote R.D."/>
            <person name="Bradley B."/>
            <person name="Brettin T.S."/>
            <person name="Brinkac L.M."/>
            <person name="Bruce D."/>
            <person name="Creasy T."/>
            <person name="Daugherty S.C."/>
            <person name="Davidsen T.M."/>
            <person name="DeBoy R.T."/>
            <person name="Detter J.C."/>
            <person name="Dodson R.J."/>
            <person name="Durkin A.S."/>
            <person name="Ganapathy A."/>
            <person name="Gwinn-Giglio M."/>
            <person name="Han C.S."/>
            <person name="Khouri H."/>
            <person name="Kiss H."/>
            <person name="Kothari S.P."/>
            <person name="Madupu R."/>
            <person name="Nelson K.E."/>
            <person name="Nelson W.C."/>
            <person name="Paulsen I."/>
            <person name="Penn K."/>
            <person name="Ren Q."/>
            <person name="Rosovitz M.J."/>
            <person name="Selengut J.D."/>
            <person name="Shrivastava S."/>
            <person name="Sullivan S.A."/>
            <person name="Tapia R."/>
            <person name="Thompson L.S."/>
            <person name="Watkins K.L."/>
            <person name="Yang Q."/>
            <person name="Yu C."/>
            <person name="Zafar N."/>
            <person name="Zhou L."/>
            <person name="Kuske C.R."/>
        </authorList>
    </citation>
    <scope>NUCLEOTIDE SEQUENCE [LARGE SCALE GENOMIC DNA]</scope>
    <source>
        <strain evidence="2 3">Ellin345</strain>
    </source>
</reference>
<dbReference type="InterPro" id="IPR030395">
    <property type="entry name" value="GP_PDE_dom"/>
</dbReference>
<dbReference type="Gene3D" id="3.20.20.190">
    <property type="entry name" value="Phosphatidylinositol (PI) phosphodiesterase"/>
    <property type="match status" value="1"/>
</dbReference>
<dbReference type="Proteomes" id="UP000002432">
    <property type="component" value="Chromosome"/>
</dbReference>
<dbReference type="STRING" id="204669.Acid345_2183"/>
<dbReference type="AlphaFoldDB" id="Q1IPL6"/>
<dbReference type="GO" id="GO:0008081">
    <property type="term" value="F:phosphoric diester hydrolase activity"/>
    <property type="evidence" value="ECO:0007669"/>
    <property type="project" value="InterPro"/>
</dbReference>
<feature type="domain" description="GP-PDE" evidence="1">
    <location>
        <begin position="8"/>
        <end position="245"/>
    </location>
</feature>
<dbReference type="HOGENOM" id="CLU_030006_3_5_0"/>
<sequence length="249" mass="28785">MGEQSKRPLLLGHRGQRHTRRKIIRYFQPQTIPPDNTIAAFELTMQRGCDGFEFDVRYTHDRRGVICHDPDYRGQNVANTKYEALLEGRRVRAKRTDYPPEEQIPCLEDVMARFAERAYLDIEVKIPGFEHEIVAALRQHPPTKGFVVSSFLPAVLRRFYELDPELPLGYIFGDRKLMAEWRDLPVSVVIPNVKLASDDLVQEWHAAEKQVFVWTVNRESEMRRLGLWGVDAIISDDTELLVKVLGGSK</sequence>
<dbReference type="OrthoDB" id="384721at2"/>
<evidence type="ECO:0000313" key="2">
    <source>
        <dbReference type="EMBL" id="ABF41184.1"/>
    </source>
</evidence>
<dbReference type="PROSITE" id="PS51704">
    <property type="entry name" value="GP_PDE"/>
    <property type="match status" value="1"/>
</dbReference>
<dbReference type="eggNOG" id="COG0584">
    <property type="taxonomic scope" value="Bacteria"/>
</dbReference>
<dbReference type="CDD" id="cd08556">
    <property type="entry name" value="GDPD"/>
    <property type="match status" value="1"/>
</dbReference>
<evidence type="ECO:0000259" key="1">
    <source>
        <dbReference type="PROSITE" id="PS51704"/>
    </source>
</evidence>
<dbReference type="EnsemblBacteria" id="ABF41184">
    <property type="protein sequence ID" value="ABF41184"/>
    <property type="gene ID" value="Acid345_2183"/>
</dbReference>
<gene>
    <name evidence="2" type="ordered locus">Acid345_2183</name>
</gene>
<dbReference type="KEGG" id="aba:Acid345_2183"/>
<evidence type="ECO:0000313" key="3">
    <source>
        <dbReference type="Proteomes" id="UP000002432"/>
    </source>
</evidence>
<dbReference type="Pfam" id="PF03009">
    <property type="entry name" value="GDPD"/>
    <property type="match status" value="1"/>
</dbReference>
<proteinExistence type="predicted"/>
<dbReference type="PANTHER" id="PTHR46211:SF14">
    <property type="entry name" value="GLYCEROPHOSPHODIESTER PHOSPHODIESTERASE"/>
    <property type="match status" value="1"/>
</dbReference>
<name>Q1IPL6_KORVE</name>
<dbReference type="InterPro" id="IPR017946">
    <property type="entry name" value="PLC-like_Pdiesterase_TIM-brl"/>
</dbReference>
<organism evidence="2 3">
    <name type="scientific">Koribacter versatilis (strain Ellin345)</name>
    <dbReference type="NCBI Taxonomy" id="204669"/>
    <lineage>
        <taxon>Bacteria</taxon>
        <taxon>Pseudomonadati</taxon>
        <taxon>Acidobacteriota</taxon>
        <taxon>Terriglobia</taxon>
        <taxon>Terriglobales</taxon>
        <taxon>Candidatus Korobacteraceae</taxon>
        <taxon>Candidatus Korobacter</taxon>
    </lineage>
</organism>
<dbReference type="EMBL" id="CP000360">
    <property type="protein sequence ID" value="ABF41184.1"/>
    <property type="molecule type" value="Genomic_DNA"/>
</dbReference>
<keyword evidence="3" id="KW-1185">Reference proteome</keyword>
<dbReference type="GO" id="GO:0006629">
    <property type="term" value="P:lipid metabolic process"/>
    <property type="evidence" value="ECO:0007669"/>
    <property type="project" value="InterPro"/>
</dbReference>
<dbReference type="PANTHER" id="PTHR46211">
    <property type="entry name" value="GLYCEROPHOSPHORYL DIESTER PHOSPHODIESTERASE"/>
    <property type="match status" value="1"/>
</dbReference>
<dbReference type="SUPFAM" id="SSF51695">
    <property type="entry name" value="PLC-like phosphodiesterases"/>
    <property type="match status" value="1"/>
</dbReference>